<proteinExistence type="inferred from homology"/>
<dbReference type="PANTHER" id="PTHR34653:SF1">
    <property type="entry name" value="FLAGELLAR HOOK-BASAL BODY COMPLEX PROTEIN FLIE"/>
    <property type="match status" value="1"/>
</dbReference>
<keyword evidence="7" id="KW-1185">Reference proteome</keyword>
<dbReference type="Pfam" id="PF02049">
    <property type="entry name" value="FliE"/>
    <property type="match status" value="1"/>
</dbReference>
<dbReference type="RefSeq" id="WP_200592470.1">
    <property type="nucleotide sequence ID" value="NZ_JAEPBG010000005.1"/>
</dbReference>
<keyword evidence="6" id="KW-0966">Cell projection</keyword>
<comment type="caution">
    <text evidence="6">The sequence shown here is derived from an EMBL/GenBank/DDBJ whole genome shotgun (WGS) entry which is preliminary data.</text>
</comment>
<keyword evidence="5" id="KW-0732">Signal</keyword>
<feature type="chain" id="PRO_5037044949" description="Flagellar hook-basal body complex protein FliE" evidence="5">
    <location>
        <begin position="20"/>
        <end position="101"/>
    </location>
</feature>
<dbReference type="GO" id="GO:0005198">
    <property type="term" value="F:structural molecule activity"/>
    <property type="evidence" value="ECO:0007669"/>
    <property type="project" value="InterPro"/>
</dbReference>
<keyword evidence="6" id="KW-0282">Flagellum</keyword>
<dbReference type="GO" id="GO:0003774">
    <property type="term" value="F:cytoskeletal motor activity"/>
    <property type="evidence" value="ECO:0007669"/>
    <property type="project" value="InterPro"/>
</dbReference>
<protein>
    <recommendedName>
        <fullName evidence="4">Flagellar hook-basal body complex protein FliE</fullName>
    </recommendedName>
</protein>
<dbReference type="InterPro" id="IPR001624">
    <property type="entry name" value="FliE"/>
</dbReference>
<evidence type="ECO:0000256" key="1">
    <source>
        <dbReference type="ARBA" id="ARBA00004117"/>
    </source>
</evidence>
<reference evidence="6" key="1">
    <citation type="submission" date="2021-01" db="EMBL/GenBank/DDBJ databases">
        <title>Genome sequence of strain Noviherbaspirillum sp. DKR-6.</title>
        <authorList>
            <person name="Chaudhary D.K."/>
        </authorList>
    </citation>
    <scope>NUCLEOTIDE SEQUENCE</scope>
    <source>
        <strain evidence="6">DKR-6</strain>
    </source>
</reference>
<evidence type="ECO:0000256" key="3">
    <source>
        <dbReference type="ARBA" id="ARBA00023143"/>
    </source>
</evidence>
<evidence type="ECO:0000256" key="4">
    <source>
        <dbReference type="HAMAP-Rule" id="MF_00724"/>
    </source>
</evidence>
<dbReference type="EMBL" id="JAEPBG010000005">
    <property type="protein sequence ID" value="MBK4735695.1"/>
    <property type="molecule type" value="Genomic_DNA"/>
</dbReference>
<evidence type="ECO:0000313" key="6">
    <source>
        <dbReference type="EMBL" id="MBK4735695.1"/>
    </source>
</evidence>
<dbReference type="AlphaFoldDB" id="A0A934SUI2"/>
<dbReference type="PRINTS" id="PR01006">
    <property type="entry name" value="FLGHOOKFLIE"/>
</dbReference>
<dbReference type="GO" id="GO:0009425">
    <property type="term" value="C:bacterial-type flagellum basal body"/>
    <property type="evidence" value="ECO:0007669"/>
    <property type="project" value="UniProtKB-SubCell"/>
</dbReference>
<keyword evidence="3 4" id="KW-0975">Bacterial flagellum</keyword>
<sequence>MSAATSAIAPVVAAMPALSAPQMAPDAGAPTFGAVMAAGIAELDQTLKTAERQSIRLASGQAESLQEVVLDQENARIAFQFATQLRNRLIEGWQELQRMQL</sequence>
<dbReference type="Proteomes" id="UP000622890">
    <property type="component" value="Unassembled WGS sequence"/>
</dbReference>
<comment type="similarity">
    <text evidence="2 4">Belongs to the FliE family.</text>
</comment>
<dbReference type="PANTHER" id="PTHR34653">
    <property type="match status" value="1"/>
</dbReference>
<dbReference type="GO" id="GO:0071973">
    <property type="term" value="P:bacterial-type flagellum-dependent cell motility"/>
    <property type="evidence" value="ECO:0007669"/>
    <property type="project" value="InterPro"/>
</dbReference>
<keyword evidence="6" id="KW-0969">Cilium</keyword>
<organism evidence="6 7">
    <name type="scientific">Noviherbaspirillum pedocola</name>
    <dbReference type="NCBI Taxonomy" id="2801341"/>
    <lineage>
        <taxon>Bacteria</taxon>
        <taxon>Pseudomonadati</taxon>
        <taxon>Pseudomonadota</taxon>
        <taxon>Betaproteobacteria</taxon>
        <taxon>Burkholderiales</taxon>
        <taxon>Oxalobacteraceae</taxon>
        <taxon>Noviherbaspirillum</taxon>
    </lineage>
</organism>
<evidence type="ECO:0000256" key="5">
    <source>
        <dbReference type="SAM" id="SignalP"/>
    </source>
</evidence>
<gene>
    <name evidence="4" type="primary">fliE</name>
    <name evidence="6" type="ORF">JJB74_13815</name>
</gene>
<evidence type="ECO:0000313" key="7">
    <source>
        <dbReference type="Proteomes" id="UP000622890"/>
    </source>
</evidence>
<name>A0A934SUI2_9BURK</name>
<accession>A0A934SUI2</accession>
<dbReference type="HAMAP" id="MF_00724">
    <property type="entry name" value="FliE"/>
    <property type="match status" value="1"/>
</dbReference>
<evidence type="ECO:0000256" key="2">
    <source>
        <dbReference type="ARBA" id="ARBA00009272"/>
    </source>
</evidence>
<comment type="subcellular location">
    <subcellularLocation>
        <location evidence="1 4">Bacterial flagellum basal body</location>
    </subcellularLocation>
</comment>
<feature type="signal peptide" evidence="5">
    <location>
        <begin position="1"/>
        <end position="19"/>
    </location>
</feature>